<evidence type="ECO:0000313" key="2">
    <source>
        <dbReference type="EMBL" id="CAK9311435.1"/>
    </source>
</evidence>
<keyword evidence="1" id="KW-1133">Transmembrane helix</keyword>
<protein>
    <submittedName>
        <fullName evidence="2">Uncharacterized protein</fullName>
    </submittedName>
</protein>
<keyword evidence="3" id="KW-1185">Reference proteome</keyword>
<dbReference type="EMBL" id="OZ021744">
    <property type="protein sequence ID" value="CAK9311435.1"/>
    <property type="molecule type" value="Genomic_DNA"/>
</dbReference>
<organism evidence="2 3">
    <name type="scientific">Citrullus colocynthis</name>
    <name type="common">colocynth</name>
    <dbReference type="NCBI Taxonomy" id="252529"/>
    <lineage>
        <taxon>Eukaryota</taxon>
        <taxon>Viridiplantae</taxon>
        <taxon>Streptophyta</taxon>
        <taxon>Embryophyta</taxon>
        <taxon>Tracheophyta</taxon>
        <taxon>Spermatophyta</taxon>
        <taxon>Magnoliopsida</taxon>
        <taxon>eudicotyledons</taxon>
        <taxon>Gunneridae</taxon>
        <taxon>Pentapetalae</taxon>
        <taxon>rosids</taxon>
        <taxon>fabids</taxon>
        <taxon>Cucurbitales</taxon>
        <taxon>Cucurbitaceae</taxon>
        <taxon>Benincaseae</taxon>
        <taxon>Citrullus</taxon>
    </lineage>
</organism>
<proteinExistence type="predicted"/>
<feature type="transmembrane region" description="Helical" evidence="1">
    <location>
        <begin position="116"/>
        <end position="138"/>
    </location>
</feature>
<feature type="transmembrane region" description="Helical" evidence="1">
    <location>
        <begin position="85"/>
        <end position="109"/>
    </location>
</feature>
<name>A0ABP0XXI3_9ROSI</name>
<evidence type="ECO:0000256" key="1">
    <source>
        <dbReference type="SAM" id="Phobius"/>
    </source>
</evidence>
<keyword evidence="1" id="KW-0812">Transmembrane</keyword>
<sequence length="164" mass="17642">MAANTPHETSLDMNELYSFITAVTKRNPGISSCTWGASDCLPIYIKMQRPSSSPVNSPPQLGKIFLSLTFQAILALFFSSSSSSLPFSTVLFGAVMLIGFAVSFAGVLLQNAFPKIALLLEKLGALFAAIGICIIASLLFHPNLAWICWLACGFVLLAFIISFK</sequence>
<reference evidence="2 3" key="1">
    <citation type="submission" date="2024-03" db="EMBL/GenBank/DDBJ databases">
        <authorList>
            <person name="Gkanogiannis A."/>
            <person name="Becerra Lopez-Lavalle L."/>
        </authorList>
    </citation>
    <scope>NUCLEOTIDE SEQUENCE [LARGE SCALE GENOMIC DNA]</scope>
</reference>
<accession>A0ABP0XXI3</accession>
<dbReference type="Proteomes" id="UP001642487">
    <property type="component" value="Chromosome 10"/>
</dbReference>
<evidence type="ECO:0000313" key="3">
    <source>
        <dbReference type="Proteomes" id="UP001642487"/>
    </source>
</evidence>
<keyword evidence="1" id="KW-0472">Membrane</keyword>
<gene>
    <name evidence="2" type="ORF">CITCOLO1_LOCUS3095</name>
</gene>
<feature type="transmembrane region" description="Helical" evidence="1">
    <location>
        <begin position="144"/>
        <end position="163"/>
    </location>
</feature>